<keyword evidence="1" id="KW-0812">Transmembrane</keyword>
<name>A0AAW2YJF3_9EUKA</name>
<dbReference type="PROSITE" id="PS51704">
    <property type="entry name" value="GP_PDE"/>
    <property type="match status" value="1"/>
</dbReference>
<dbReference type="InterPro" id="IPR030395">
    <property type="entry name" value="GP_PDE_dom"/>
</dbReference>
<dbReference type="Gene3D" id="3.20.20.190">
    <property type="entry name" value="Phosphatidylinositol (PI) phosphodiesterase"/>
    <property type="match status" value="1"/>
</dbReference>
<dbReference type="Pfam" id="PF03009">
    <property type="entry name" value="GDPD"/>
    <property type="match status" value="1"/>
</dbReference>
<keyword evidence="4" id="KW-1185">Reference proteome</keyword>
<keyword evidence="1" id="KW-0472">Membrane</keyword>
<dbReference type="SUPFAM" id="SSF51695">
    <property type="entry name" value="PLC-like phosphodiesterases"/>
    <property type="match status" value="1"/>
</dbReference>
<evidence type="ECO:0000313" key="3">
    <source>
        <dbReference type="EMBL" id="KAL0477129.1"/>
    </source>
</evidence>
<evidence type="ECO:0000256" key="1">
    <source>
        <dbReference type="SAM" id="Phobius"/>
    </source>
</evidence>
<organism evidence="3 4">
    <name type="scientific">Acrasis kona</name>
    <dbReference type="NCBI Taxonomy" id="1008807"/>
    <lineage>
        <taxon>Eukaryota</taxon>
        <taxon>Discoba</taxon>
        <taxon>Heterolobosea</taxon>
        <taxon>Tetramitia</taxon>
        <taxon>Eutetramitia</taxon>
        <taxon>Acrasidae</taxon>
        <taxon>Acrasis</taxon>
    </lineage>
</organism>
<dbReference type="InterPro" id="IPR017946">
    <property type="entry name" value="PLC-like_Pdiesterase_TIM-brl"/>
</dbReference>
<dbReference type="Proteomes" id="UP001431209">
    <property type="component" value="Unassembled WGS sequence"/>
</dbReference>
<proteinExistence type="predicted"/>
<evidence type="ECO:0000313" key="4">
    <source>
        <dbReference type="Proteomes" id="UP001431209"/>
    </source>
</evidence>
<sequence>MPTLLDLVFIVAFLIAIFFGSYAYFRLPVSPDAEFFSSILIGHRGAMGDKTDHVAENSISAAKYAFEKGAQGVEMDIMLSKDQHPIVFHDPIFTDRVCKPLNDQIKLDMQQGEIPVQRISSMTLSEIKRYEFVKGPTHERIPTLYEYIDGINDELLYKNKVVMIEVKEFSTKGAKAIVGKIQDVFFRNKHLYNCSVVASFNPLVLYFVRKADPNIITLLITKKGALEAFSKEHIKVSTAPEWVKSILTKSVYVLDYFFFLSCTTWLLAFLGVGVISFEHNHIKSDYEEIKKFQKRGYQVNVWTVNDVKEREELMNLGVAVTTDWF</sequence>
<comment type="caution">
    <text evidence="3">The sequence shown here is derived from an EMBL/GenBank/DDBJ whole genome shotgun (WGS) entry which is preliminary data.</text>
</comment>
<reference evidence="3 4" key="1">
    <citation type="submission" date="2024-03" db="EMBL/GenBank/DDBJ databases">
        <title>The Acrasis kona genome and developmental transcriptomes reveal deep origins of eukaryotic multicellular pathways.</title>
        <authorList>
            <person name="Sheikh S."/>
            <person name="Fu C.-J."/>
            <person name="Brown M.W."/>
            <person name="Baldauf S.L."/>
        </authorList>
    </citation>
    <scope>NUCLEOTIDE SEQUENCE [LARGE SCALE GENOMIC DNA]</scope>
    <source>
        <strain evidence="3 4">ATCC MYA-3509</strain>
    </source>
</reference>
<evidence type="ECO:0000259" key="2">
    <source>
        <dbReference type="PROSITE" id="PS51704"/>
    </source>
</evidence>
<keyword evidence="1" id="KW-1133">Transmembrane helix</keyword>
<dbReference type="GO" id="GO:0005886">
    <property type="term" value="C:plasma membrane"/>
    <property type="evidence" value="ECO:0007669"/>
    <property type="project" value="TreeGrafter"/>
</dbReference>
<protein>
    <submittedName>
        <fullName evidence="3">Glycerophosphodiester phosphodiesterase</fullName>
    </submittedName>
</protein>
<dbReference type="GO" id="GO:0008889">
    <property type="term" value="F:glycerophosphodiester phosphodiesterase activity"/>
    <property type="evidence" value="ECO:0007669"/>
    <property type="project" value="TreeGrafter"/>
</dbReference>
<dbReference type="GO" id="GO:0006580">
    <property type="term" value="P:ethanolamine metabolic process"/>
    <property type="evidence" value="ECO:0007669"/>
    <property type="project" value="TreeGrafter"/>
</dbReference>
<dbReference type="EMBL" id="JAOPGA020000144">
    <property type="protein sequence ID" value="KAL0477129.1"/>
    <property type="molecule type" value="Genomic_DNA"/>
</dbReference>
<feature type="transmembrane region" description="Helical" evidence="1">
    <location>
        <begin position="256"/>
        <end position="277"/>
    </location>
</feature>
<dbReference type="AlphaFoldDB" id="A0AAW2YJF3"/>
<dbReference type="PANTHER" id="PTHR46320:SF1">
    <property type="entry name" value="GLYCEROPHOSPHODIESTER PHOSPHODIESTERASE 1"/>
    <property type="match status" value="1"/>
</dbReference>
<dbReference type="GO" id="GO:0006644">
    <property type="term" value="P:phospholipid metabolic process"/>
    <property type="evidence" value="ECO:0007669"/>
    <property type="project" value="TreeGrafter"/>
</dbReference>
<accession>A0AAW2YJF3</accession>
<feature type="transmembrane region" description="Helical" evidence="1">
    <location>
        <begin position="6"/>
        <end position="25"/>
    </location>
</feature>
<gene>
    <name evidence="3" type="ORF">AKO1_005937</name>
</gene>
<dbReference type="GO" id="GO:0070291">
    <property type="term" value="P:N-acylethanolamine metabolic process"/>
    <property type="evidence" value="ECO:0007669"/>
    <property type="project" value="TreeGrafter"/>
</dbReference>
<feature type="domain" description="GP-PDE" evidence="2">
    <location>
        <begin position="38"/>
        <end position="325"/>
    </location>
</feature>
<dbReference type="PANTHER" id="PTHR46320">
    <property type="entry name" value="GLYCEROPHOSPHODIESTER PHOSPHODIESTERASE 1"/>
    <property type="match status" value="1"/>
</dbReference>